<comment type="caution">
    <text evidence="3">The sequence shown here is derived from an EMBL/GenBank/DDBJ whole genome shotgun (WGS) entry which is preliminary data.</text>
</comment>
<dbReference type="NCBIfam" id="TIGR01300">
    <property type="entry name" value="CPA3_mnhG_phaG"/>
    <property type="match status" value="1"/>
</dbReference>
<evidence type="ECO:0000256" key="2">
    <source>
        <dbReference type="SAM" id="Phobius"/>
    </source>
</evidence>
<dbReference type="Proteomes" id="UP000749311">
    <property type="component" value="Unassembled WGS sequence"/>
</dbReference>
<proteinExistence type="inferred from homology"/>
<feature type="transmembrane region" description="Helical" evidence="2">
    <location>
        <begin position="43"/>
        <end position="59"/>
    </location>
</feature>
<name>A0ABX0SK79_9ACTN</name>
<evidence type="ECO:0000313" key="4">
    <source>
        <dbReference type="Proteomes" id="UP000749311"/>
    </source>
</evidence>
<protein>
    <submittedName>
        <fullName evidence="3">Multicomponent Na+:H+ antiporter subunit G</fullName>
    </submittedName>
</protein>
<dbReference type="PANTHER" id="PTHR34703">
    <property type="entry name" value="ANTIPORTER SUBUNIT MNHG2-RELATED"/>
    <property type="match status" value="1"/>
</dbReference>
<organism evidence="3 4">
    <name type="scientific">Brooklawnia cerclae</name>
    <dbReference type="NCBI Taxonomy" id="349934"/>
    <lineage>
        <taxon>Bacteria</taxon>
        <taxon>Bacillati</taxon>
        <taxon>Actinomycetota</taxon>
        <taxon>Actinomycetes</taxon>
        <taxon>Propionibacteriales</taxon>
        <taxon>Propionibacteriaceae</taxon>
        <taxon>Brooklawnia</taxon>
    </lineage>
</organism>
<accession>A0ABX0SK79</accession>
<comment type="similarity">
    <text evidence="1">Belongs to the CPA3 antiporters (TC 2.A.63) subunit G family.</text>
</comment>
<dbReference type="InterPro" id="IPR005133">
    <property type="entry name" value="PhaG_MnhG_YufB"/>
</dbReference>
<gene>
    <name evidence="3" type="ORF">FB473_003469</name>
</gene>
<evidence type="ECO:0000256" key="1">
    <source>
        <dbReference type="ARBA" id="ARBA00008404"/>
    </source>
</evidence>
<keyword evidence="4" id="KW-1185">Reference proteome</keyword>
<keyword evidence="2" id="KW-0812">Transmembrane</keyword>
<reference evidence="3 4" key="1">
    <citation type="submission" date="2020-02" db="EMBL/GenBank/DDBJ databases">
        <title>Sequencing the genomes of 1000 actinobacteria strains.</title>
        <authorList>
            <person name="Klenk H.-P."/>
        </authorList>
    </citation>
    <scope>NUCLEOTIDE SEQUENCE [LARGE SCALE GENOMIC DNA]</scope>
    <source>
        <strain evidence="3 4">DSM 19609</strain>
    </source>
</reference>
<sequence length="128" mass="13513">MIGWLQVVGVALIAVGTSLTLITAVGMVRLASMFARMHAATKPQVLGLTLMCLGLAAVMQRPRVAATLALVVALQMIVAPISAHMLGRAAYRLGRVNTSALVVDEYTDDIERAAREITADEDERPGAG</sequence>
<evidence type="ECO:0000313" key="3">
    <source>
        <dbReference type="EMBL" id="NIH58768.1"/>
    </source>
</evidence>
<dbReference type="PANTHER" id="PTHR34703:SF1">
    <property type="entry name" value="ANTIPORTER SUBUNIT MNHG2-RELATED"/>
    <property type="match status" value="1"/>
</dbReference>
<feature type="transmembrane region" description="Helical" evidence="2">
    <location>
        <begin position="6"/>
        <end position="31"/>
    </location>
</feature>
<keyword evidence="2" id="KW-1133">Transmembrane helix</keyword>
<feature type="transmembrane region" description="Helical" evidence="2">
    <location>
        <begin position="65"/>
        <end position="86"/>
    </location>
</feature>
<dbReference type="Pfam" id="PF03334">
    <property type="entry name" value="PhaG_MnhG_YufB"/>
    <property type="match status" value="1"/>
</dbReference>
<dbReference type="RefSeq" id="WP_167171875.1">
    <property type="nucleotide sequence ID" value="NZ_BAAAOO010000006.1"/>
</dbReference>
<keyword evidence="2" id="KW-0472">Membrane</keyword>
<dbReference type="EMBL" id="JAAMOZ010000005">
    <property type="protein sequence ID" value="NIH58768.1"/>
    <property type="molecule type" value="Genomic_DNA"/>
</dbReference>